<protein>
    <recommendedName>
        <fullName evidence="3">DUF2190 domain-containing protein</fullName>
    </recommendedName>
</protein>
<comment type="caution">
    <text evidence="1">The sequence shown here is derived from an EMBL/GenBank/DDBJ whole genome shotgun (WGS) entry which is preliminary data.</text>
</comment>
<organism evidence="1 2">
    <name type="scientific">Metarhizobium album</name>
    <dbReference type="NCBI Taxonomy" id="2182425"/>
    <lineage>
        <taxon>Bacteria</taxon>
        <taxon>Pseudomonadati</taxon>
        <taxon>Pseudomonadota</taxon>
        <taxon>Alphaproteobacteria</taxon>
        <taxon>Hyphomicrobiales</taxon>
        <taxon>Rhizobiaceae</taxon>
        <taxon>Metarhizobium</taxon>
    </lineage>
</organism>
<proteinExistence type="predicted"/>
<evidence type="ECO:0000313" key="1">
    <source>
        <dbReference type="EMBL" id="PWE52148.1"/>
    </source>
</evidence>
<dbReference type="RefSeq" id="WP_109462394.1">
    <property type="nucleotide sequence ID" value="NZ_QFBC01000034.1"/>
</dbReference>
<sequence>MTALSAARQPIEVEGKFGLAPVKGSTTILQGALVVSESSLAVPGKTGASLTTLGIAEDTIKNTGADGAVKVKFRRGVFDFANSTSTDEITAGDVNKDCYVVDDQTVAKTSNSSARSVAGKIMNVENGRVFVRVGY</sequence>
<evidence type="ECO:0000313" key="2">
    <source>
        <dbReference type="Proteomes" id="UP000245252"/>
    </source>
</evidence>
<accession>A0A2U2DFU8</accession>
<dbReference type="EMBL" id="QFBC01000034">
    <property type="protein sequence ID" value="PWE52148.1"/>
    <property type="molecule type" value="Genomic_DNA"/>
</dbReference>
<dbReference type="Proteomes" id="UP000245252">
    <property type="component" value="Unassembled WGS sequence"/>
</dbReference>
<keyword evidence="2" id="KW-1185">Reference proteome</keyword>
<reference evidence="1 2" key="1">
    <citation type="submission" date="2018-05" db="EMBL/GenBank/DDBJ databases">
        <title>The draft genome of strain NS-104.</title>
        <authorList>
            <person name="Hang P."/>
            <person name="Jiang J."/>
        </authorList>
    </citation>
    <scope>NUCLEOTIDE SEQUENCE [LARGE SCALE GENOMIC DNA]</scope>
    <source>
        <strain evidence="1 2">NS-104</strain>
    </source>
</reference>
<dbReference type="AlphaFoldDB" id="A0A2U2DFU8"/>
<gene>
    <name evidence="1" type="ORF">DEM27_32635</name>
</gene>
<name>A0A2U2DFU8_9HYPH</name>
<evidence type="ECO:0008006" key="3">
    <source>
        <dbReference type="Google" id="ProtNLM"/>
    </source>
</evidence>
<dbReference type="OrthoDB" id="2059848at2"/>